<dbReference type="EC" id="3.5.1.28" evidence="2"/>
<dbReference type="PANTHER" id="PTHR30404:SF0">
    <property type="entry name" value="N-ACETYLMURAMOYL-L-ALANINE AMIDASE AMIC"/>
    <property type="match status" value="1"/>
</dbReference>
<comment type="catalytic activity">
    <reaction evidence="1">
        <text>Hydrolyzes the link between N-acetylmuramoyl residues and L-amino acid residues in certain cell-wall glycopeptides.</text>
        <dbReference type="EC" id="3.5.1.28"/>
    </reaction>
</comment>
<proteinExistence type="predicted"/>
<evidence type="ECO:0000256" key="2">
    <source>
        <dbReference type="ARBA" id="ARBA00011901"/>
    </source>
</evidence>
<evidence type="ECO:0000313" key="7">
    <source>
        <dbReference type="Proteomes" id="UP000290057"/>
    </source>
</evidence>
<gene>
    <name evidence="6" type="ORF">D0Y83_11535</name>
    <name evidence="5" type="ORF">EKJ_18390</name>
</gene>
<dbReference type="AlphaFoldDB" id="A0A3T1CJ44"/>
<feature type="domain" description="MurNAc-LAA" evidence="4">
    <location>
        <begin position="123"/>
        <end position="278"/>
    </location>
</feature>
<dbReference type="GeneID" id="69697941"/>
<evidence type="ECO:0000313" key="5">
    <source>
        <dbReference type="EMBL" id="BBI20992.1"/>
    </source>
</evidence>
<evidence type="ECO:0000313" key="6">
    <source>
        <dbReference type="EMBL" id="QFI64786.1"/>
    </source>
</evidence>
<dbReference type="InterPro" id="IPR050695">
    <property type="entry name" value="N-acetylmuramoyl_amidase_3"/>
</dbReference>
<dbReference type="Proteomes" id="UP000290057">
    <property type="component" value="Chromosome"/>
</dbReference>
<dbReference type="Gene3D" id="3.40.630.40">
    <property type="entry name" value="Zn-dependent exopeptidases"/>
    <property type="match status" value="1"/>
</dbReference>
<keyword evidence="7" id="KW-1185">Reference proteome</keyword>
<reference evidence="6" key="2">
    <citation type="submission" date="2018-09" db="EMBL/GenBank/DDBJ databases">
        <authorList>
            <person name="Zhang J."/>
        </authorList>
    </citation>
    <scope>NUCLEOTIDE SEQUENCE</scope>
    <source>
        <strain evidence="6">21-3</strain>
    </source>
</reference>
<sequence length="287" mass="31112">MSIRTHILLLVLAPLVLVALLVVFAQRIPVPELGRGYVLRVELPEVDAPSALPEIAGREGLPLVVIDPGHGGHDPGASGQGYQEKAIVLALARALRDRLEDDGQVRVALTRDDDRYLVHAERVDIARRLDADLFLSIHADSAGDAAEVTGASIYTLSNQASSEAAARFAERENASDRLNGVDVGGQSDAVSTILVELSQRRTQDQSDAFARLIRREGEGAIRFHPQPRRSAALKVLRAPDVPSVLFESGFITNEDDAARLASAEGQARFAEVMARAIRVYFARQQES</sequence>
<dbReference type="GO" id="GO:0030288">
    <property type="term" value="C:outer membrane-bounded periplasmic space"/>
    <property type="evidence" value="ECO:0007669"/>
    <property type="project" value="TreeGrafter"/>
</dbReference>
<evidence type="ECO:0000256" key="1">
    <source>
        <dbReference type="ARBA" id="ARBA00001561"/>
    </source>
</evidence>
<name>A0A3T1CJ44_9SPHN</name>
<keyword evidence="3" id="KW-0378">Hydrolase</keyword>
<dbReference type="EMBL" id="AP019389">
    <property type="protein sequence ID" value="BBI20992.1"/>
    <property type="molecule type" value="Genomic_DNA"/>
</dbReference>
<accession>A0A3T1CJ44</accession>
<dbReference type="GO" id="GO:0009253">
    <property type="term" value="P:peptidoglycan catabolic process"/>
    <property type="evidence" value="ECO:0007669"/>
    <property type="project" value="InterPro"/>
</dbReference>
<dbReference type="CDD" id="cd02696">
    <property type="entry name" value="MurNAc-LAA"/>
    <property type="match status" value="1"/>
</dbReference>
<dbReference type="RefSeq" id="WP_067676655.1">
    <property type="nucleotide sequence ID" value="NZ_AP019389.1"/>
</dbReference>
<dbReference type="GO" id="GO:0008745">
    <property type="term" value="F:N-acetylmuramoyl-L-alanine amidase activity"/>
    <property type="evidence" value="ECO:0007669"/>
    <property type="project" value="UniProtKB-EC"/>
</dbReference>
<reference evidence="5 7" key="3">
    <citation type="submission" date="2019-01" db="EMBL/GenBank/DDBJ databases">
        <title>Complete genome sequence of Erythrobacter flavus KJ5.</title>
        <authorList>
            <person name="Kanesaki Y."/>
            <person name="Brotosudarmo T."/>
            <person name="Moriuchi R."/>
            <person name="Awai K."/>
        </authorList>
    </citation>
    <scope>NUCLEOTIDE SEQUENCE [LARGE SCALE GENOMIC DNA]</scope>
    <source>
        <strain evidence="5 7">KJ5</strain>
    </source>
</reference>
<reference evidence="8" key="1">
    <citation type="submission" date="2018-09" db="EMBL/GenBank/DDBJ databases">
        <title>Nocardia yunnanensis sp. nov., an actinomycete isolated from a soil sample.</title>
        <authorList>
            <person name="Zhang J."/>
        </authorList>
    </citation>
    <scope>NUCLEOTIDE SEQUENCE [LARGE SCALE GENOMIC DNA]</scope>
    <source>
        <strain evidence="8">21-3</strain>
    </source>
</reference>
<organism evidence="5 7">
    <name type="scientific">Qipengyuania flava</name>
    <dbReference type="NCBI Taxonomy" id="192812"/>
    <lineage>
        <taxon>Bacteria</taxon>
        <taxon>Pseudomonadati</taxon>
        <taxon>Pseudomonadota</taxon>
        <taxon>Alphaproteobacteria</taxon>
        <taxon>Sphingomonadales</taxon>
        <taxon>Erythrobacteraceae</taxon>
        <taxon>Qipengyuania</taxon>
    </lineage>
</organism>
<dbReference type="SUPFAM" id="SSF53187">
    <property type="entry name" value="Zn-dependent exopeptidases"/>
    <property type="match status" value="1"/>
</dbReference>
<evidence type="ECO:0000259" key="4">
    <source>
        <dbReference type="SMART" id="SM00646"/>
    </source>
</evidence>
<dbReference type="SMART" id="SM00646">
    <property type="entry name" value="Ami_3"/>
    <property type="match status" value="1"/>
</dbReference>
<dbReference type="Proteomes" id="UP000325385">
    <property type="component" value="Chromosome"/>
</dbReference>
<evidence type="ECO:0000313" key="8">
    <source>
        <dbReference type="Proteomes" id="UP000325385"/>
    </source>
</evidence>
<dbReference type="InterPro" id="IPR002508">
    <property type="entry name" value="MurNAc-LAA_cat"/>
</dbReference>
<evidence type="ECO:0000256" key="3">
    <source>
        <dbReference type="ARBA" id="ARBA00022801"/>
    </source>
</evidence>
<protein>
    <recommendedName>
        <fullName evidence="2">N-acetylmuramoyl-L-alanine amidase</fullName>
        <ecNumber evidence="2">3.5.1.28</ecNumber>
    </recommendedName>
</protein>
<dbReference type="Pfam" id="PF01520">
    <property type="entry name" value="Amidase_3"/>
    <property type="match status" value="1"/>
</dbReference>
<dbReference type="EMBL" id="CP032228">
    <property type="protein sequence ID" value="QFI64786.1"/>
    <property type="molecule type" value="Genomic_DNA"/>
</dbReference>
<dbReference type="PANTHER" id="PTHR30404">
    <property type="entry name" value="N-ACETYLMURAMOYL-L-ALANINE AMIDASE"/>
    <property type="match status" value="1"/>
</dbReference>